<dbReference type="AlphaFoldDB" id="A0A6G7XIW0"/>
<keyword evidence="4" id="KW-1185">Reference proteome</keyword>
<dbReference type="KEGG" id="lvi:G7068_14680"/>
<protein>
    <submittedName>
        <fullName evidence="3">Aldehyde dehydrogenase (NADP(+))</fullName>
    </submittedName>
</protein>
<accession>A0A6G7XIW0</accession>
<dbReference type="InterPro" id="IPR044151">
    <property type="entry name" value="ALDH_KGSADH"/>
</dbReference>
<dbReference type="Gene3D" id="3.40.605.10">
    <property type="entry name" value="Aldehyde Dehydrogenase, Chain A, domain 1"/>
    <property type="match status" value="2"/>
</dbReference>
<dbReference type="InterPro" id="IPR016162">
    <property type="entry name" value="Ald_DH_N"/>
</dbReference>
<dbReference type="InterPro" id="IPR050740">
    <property type="entry name" value="Aldehyde_DH_Superfamily"/>
</dbReference>
<sequence length="507" mass="52307">MTAEALSPELETIVANATAAAPAFAATSPKTRAQALVAVADALENAKASLVEIAMRETGLTEARLNGEVTRTAVQLRLFADTLVDGSYLDARIDYADPEFALGVRPDIRRTHIPVGPVINFSASNFPFAFSVMGGDSAAILAAGCPLIVKAHSGHPDLSDATAEVASAALTAAGMPAGTFQLIHGREAGVAVLKDPRVKAGAFTGSIGVGRLLADIAASRPAPIPFYGELGSVNPVFITADAIAERAADIASGYLVSVSGSAGQLCTKPGFAFIPTDSELPAAIQAAAGELPEHRLLDPRIARSFEERRQAIVSAPGVRPVIEGGIRFDEAGHGWATPTIVAVSLEDFRASKEALVEEAFGPLSILVETPAGTDLAALIPEFYEGNLTGTLHLSTIEGTGETANAAELRTLVDAISQQVGRVLFNGWSTGVAVTPAQQHGGPWPATTNDTSTSVGSSAIKRFLRPVAYQNAPAAFLPETLRDANPLGVPQAIAPAGESKTWGSAAQG</sequence>
<gene>
    <name evidence="3" type="ORF">G7068_14680</name>
</gene>
<evidence type="ECO:0000313" key="4">
    <source>
        <dbReference type="Proteomes" id="UP000502677"/>
    </source>
</evidence>
<dbReference type="Pfam" id="PF00171">
    <property type="entry name" value="Aldedh"/>
    <property type="match status" value="1"/>
</dbReference>
<dbReference type="CDD" id="cd07129">
    <property type="entry name" value="ALDH_KGSADH"/>
    <property type="match status" value="1"/>
</dbReference>
<proteinExistence type="predicted"/>
<dbReference type="PANTHER" id="PTHR43353:SF3">
    <property type="entry name" value="ALDEHYDE DEHYDROGENASE-RELATED"/>
    <property type="match status" value="1"/>
</dbReference>
<evidence type="ECO:0000313" key="3">
    <source>
        <dbReference type="EMBL" id="QIK64308.1"/>
    </source>
</evidence>
<dbReference type="GO" id="GO:0016620">
    <property type="term" value="F:oxidoreductase activity, acting on the aldehyde or oxo group of donors, NAD or NADP as acceptor"/>
    <property type="evidence" value="ECO:0007669"/>
    <property type="project" value="InterPro"/>
</dbReference>
<dbReference type="PANTHER" id="PTHR43353">
    <property type="entry name" value="SUCCINATE-SEMIALDEHYDE DEHYDROGENASE, MITOCHONDRIAL"/>
    <property type="match status" value="1"/>
</dbReference>
<dbReference type="InterPro" id="IPR015590">
    <property type="entry name" value="Aldehyde_DH_dom"/>
</dbReference>
<dbReference type="RefSeq" id="WP_166292641.1">
    <property type="nucleotide sequence ID" value="NZ_CP049863.1"/>
</dbReference>
<keyword evidence="1" id="KW-0560">Oxidoreductase</keyword>
<dbReference type="EMBL" id="CP049863">
    <property type="protein sequence ID" value="QIK64308.1"/>
    <property type="molecule type" value="Genomic_DNA"/>
</dbReference>
<evidence type="ECO:0000256" key="1">
    <source>
        <dbReference type="ARBA" id="ARBA00023002"/>
    </source>
</evidence>
<reference evidence="3 4" key="1">
    <citation type="submission" date="2020-03" db="EMBL/GenBank/DDBJ databases">
        <title>Leucobacter sp. nov., isolated from beetles.</title>
        <authorList>
            <person name="Hyun D.-W."/>
            <person name="Bae J.-W."/>
        </authorList>
    </citation>
    <scope>NUCLEOTIDE SEQUENCE [LARGE SCALE GENOMIC DNA]</scope>
    <source>
        <strain evidence="3 4">HDW9C</strain>
    </source>
</reference>
<organism evidence="3 4">
    <name type="scientific">Leucobacter viscericola</name>
    <dbReference type="NCBI Taxonomy" id="2714935"/>
    <lineage>
        <taxon>Bacteria</taxon>
        <taxon>Bacillati</taxon>
        <taxon>Actinomycetota</taxon>
        <taxon>Actinomycetes</taxon>
        <taxon>Micrococcales</taxon>
        <taxon>Microbacteriaceae</taxon>
        <taxon>Leucobacter</taxon>
    </lineage>
</organism>
<dbReference type="SUPFAM" id="SSF53720">
    <property type="entry name" value="ALDH-like"/>
    <property type="match status" value="1"/>
</dbReference>
<name>A0A6G7XIW0_9MICO</name>
<dbReference type="InterPro" id="IPR016161">
    <property type="entry name" value="Ald_DH/histidinol_DH"/>
</dbReference>
<feature type="domain" description="Aldehyde dehydrogenase" evidence="2">
    <location>
        <begin position="7"/>
        <end position="368"/>
    </location>
</feature>
<evidence type="ECO:0000259" key="2">
    <source>
        <dbReference type="Pfam" id="PF00171"/>
    </source>
</evidence>
<dbReference type="Proteomes" id="UP000502677">
    <property type="component" value="Chromosome"/>
</dbReference>